<comment type="caution">
    <text evidence="1">The sequence shown here is derived from an EMBL/GenBank/DDBJ whole genome shotgun (WGS) entry which is preliminary data.</text>
</comment>
<evidence type="ECO:0000313" key="2">
    <source>
        <dbReference type="Proteomes" id="UP000244906"/>
    </source>
</evidence>
<dbReference type="Proteomes" id="UP000244906">
    <property type="component" value="Unassembled WGS sequence"/>
</dbReference>
<dbReference type="AlphaFoldDB" id="A0A2V1GYD5"/>
<dbReference type="EMBL" id="QDDL01000007">
    <property type="protein sequence ID" value="PVZ66773.1"/>
    <property type="molecule type" value="Genomic_DNA"/>
</dbReference>
<keyword evidence="2" id="KW-1185">Reference proteome</keyword>
<accession>A0A2V1GYD5</accession>
<sequence>MIVIISQHRDSKQVLRAVLITLAITIPAALLLHEVTVVSQAYAEVADMDYRDSRRDRDFKKAVKYIIENCTV</sequence>
<gene>
    <name evidence="1" type="ORF">DC094_16040</name>
</gene>
<reference evidence="1 2" key="1">
    <citation type="submission" date="2018-04" db="EMBL/GenBank/DDBJ databases">
        <title>Thalassorhabdus spongiae gen. nov., sp. nov., isolated from a marine sponge in South-West Iceland.</title>
        <authorList>
            <person name="Knobloch S."/>
            <person name="Daussin A."/>
            <person name="Johannsson R."/>
            <person name="Marteinsson V.T."/>
        </authorList>
    </citation>
    <scope>NUCLEOTIDE SEQUENCE [LARGE SCALE GENOMIC DNA]</scope>
    <source>
        <strain evidence="1 2">Hp12</strain>
    </source>
</reference>
<evidence type="ECO:0000313" key="1">
    <source>
        <dbReference type="EMBL" id="PVZ66773.1"/>
    </source>
</evidence>
<organism evidence="1 2">
    <name type="scientific">Pelagibaculum spongiae</name>
    <dbReference type="NCBI Taxonomy" id="2080658"/>
    <lineage>
        <taxon>Bacteria</taxon>
        <taxon>Pseudomonadati</taxon>
        <taxon>Pseudomonadota</taxon>
        <taxon>Gammaproteobacteria</taxon>
        <taxon>Oceanospirillales</taxon>
        <taxon>Pelagibaculum</taxon>
    </lineage>
</organism>
<name>A0A2V1GYD5_9GAMM</name>
<protein>
    <submittedName>
        <fullName evidence="1">Uncharacterized protein</fullName>
    </submittedName>
</protein>
<proteinExistence type="predicted"/>